<dbReference type="AlphaFoldDB" id="A0A644VGB4"/>
<dbReference type="EMBL" id="VSSQ01000298">
    <property type="protein sequence ID" value="MPL90245.1"/>
    <property type="molecule type" value="Genomic_DNA"/>
</dbReference>
<evidence type="ECO:0000313" key="1">
    <source>
        <dbReference type="EMBL" id="MPL90245.1"/>
    </source>
</evidence>
<accession>A0A644VGB4</accession>
<protein>
    <recommendedName>
        <fullName evidence="2">Head fiber protein</fullName>
    </recommendedName>
</protein>
<gene>
    <name evidence="1" type="ORF">SDC9_36292</name>
</gene>
<comment type="caution">
    <text evidence="1">The sequence shown here is derived from an EMBL/GenBank/DDBJ whole genome shotgun (WGS) entry which is preliminary data.</text>
</comment>
<organism evidence="1">
    <name type="scientific">bioreactor metagenome</name>
    <dbReference type="NCBI Taxonomy" id="1076179"/>
    <lineage>
        <taxon>unclassified sequences</taxon>
        <taxon>metagenomes</taxon>
        <taxon>ecological metagenomes</taxon>
    </lineage>
</organism>
<proteinExistence type="predicted"/>
<name>A0A644VGB4_9ZZZZ</name>
<reference evidence="1" key="1">
    <citation type="submission" date="2019-08" db="EMBL/GenBank/DDBJ databases">
        <authorList>
            <person name="Kucharzyk K."/>
            <person name="Murdoch R.W."/>
            <person name="Higgins S."/>
            <person name="Loffler F."/>
        </authorList>
    </citation>
    <scope>NUCLEOTIDE SEQUENCE</scope>
</reference>
<sequence length="194" mass="20704">MDYRETPQSGKSYIHMWDVASTEEFIGGFAIEKSNLPATQEKILKGTFLKVDFNERIARVVKTAQLAEAITAETTSVKVKKGAMLINGDILGSGTKSVSVANLDTTNPDYDTFTITAGALGTVSAGSVLQEYAEAGSSKPVVSPDGMAYTDSKIDALPSCTVIFKAYDIQPLALPQPLTSAIVTALNKCQFIIK</sequence>
<evidence type="ECO:0008006" key="2">
    <source>
        <dbReference type="Google" id="ProtNLM"/>
    </source>
</evidence>